<keyword evidence="4" id="KW-0106">Calcium</keyword>
<dbReference type="PANTHER" id="PTHR42693:SF43">
    <property type="entry name" value="BLL2667 PROTEIN"/>
    <property type="match status" value="1"/>
</dbReference>
<organism evidence="6 7">
    <name type="scientific">Nocardia speluncae</name>
    <dbReference type="NCBI Taxonomy" id="419477"/>
    <lineage>
        <taxon>Bacteria</taxon>
        <taxon>Bacillati</taxon>
        <taxon>Actinomycetota</taxon>
        <taxon>Actinomycetes</taxon>
        <taxon>Mycobacteriales</taxon>
        <taxon>Nocardiaceae</taxon>
        <taxon>Nocardia</taxon>
    </lineage>
</organism>
<dbReference type="InterPro" id="IPR050738">
    <property type="entry name" value="Sulfatase"/>
</dbReference>
<dbReference type="InterPro" id="IPR017850">
    <property type="entry name" value="Alkaline_phosphatase_core_sf"/>
</dbReference>
<protein>
    <submittedName>
        <fullName evidence="6">Arylsulfatase</fullName>
    </submittedName>
</protein>
<keyword evidence="7" id="KW-1185">Reference proteome</keyword>
<proteinExistence type="inferred from homology"/>
<comment type="similarity">
    <text evidence="1">Belongs to the sulfatase family.</text>
</comment>
<evidence type="ECO:0000256" key="2">
    <source>
        <dbReference type="ARBA" id="ARBA00022723"/>
    </source>
</evidence>
<keyword evidence="3" id="KW-0378">Hydrolase</keyword>
<evidence type="ECO:0000256" key="4">
    <source>
        <dbReference type="ARBA" id="ARBA00022837"/>
    </source>
</evidence>
<dbReference type="SUPFAM" id="SSF53649">
    <property type="entry name" value="Alkaline phosphatase-like"/>
    <property type="match status" value="1"/>
</dbReference>
<dbReference type="Proteomes" id="UP000565715">
    <property type="component" value="Unassembled WGS sequence"/>
</dbReference>
<dbReference type="AlphaFoldDB" id="A0A846XAW8"/>
<evidence type="ECO:0000313" key="6">
    <source>
        <dbReference type="EMBL" id="NKY33168.1"/>
    </source>
</evidence>
<dbReference type="InterPro" id="IPR024607">
    <property type="entry name" value="Sulfatase_CS"/>
</dbReference>
<accession>A0A846XAW8</accession>
<dbReference type="GO" id="GO:0046872">
    <property type="term" value="F:metal ion binding"/>
    <property type="evidence" value="ECO:0007669"/>
    <property type="project" value="UniProtKB-KW"/>
</dbReference>
<dbReference type="Gene3D" id="3.40.720.10">
    <property type="entry name" value="Alkaline Phosphatase, subunit A"/>
    <property type="match status" value="1"/>
</dbReference>
<comment type="caution">
    <text evidence="6">The sequence shown here is derived from an EMBL/GenBank/DDBJ whole genome shotgun (WGS) entry which is preliminary data.</text>
</comment>
<sequence length="731" mass="79400">MTPTDGPGLSTASDSAPNVVLVLLDDVGFGASASFGGPVETPAVAKMAADGLRYNRFHTTAICSPTRASLLTGRDPHVTGVGTVMNSANKHPGYDGIMRDSTATIATVLKKNGYSTACFGKWHLAPAWETSQIGPFDRWPTGRGFDTFYGFLGGETHQYEPTLYSGTTPVHRPEGDDYHLTEDLVDRSIDWIRMQNAVAPERPFLMYLAPGATHAPLHVPEEFSAKYRGRFAQGWDAVREEILARQKDLGIAPPDTVLTPRPDELPAWETLSDGEKQVAQRMMEVYAGFLEHTDVQIARLIAALEESGQYDNTLFVYVVGDNGSSAEGGLAGSINYFGALQGMPEPLETQLERLDEIGGKKSYPQYPAGWAWAMTSPFQWVKQVASHFGGTRNAMVVTWPAGIEDAGGLRTQFGHVNDIVPTILEVAGIEAPTVVDGVEQAPMDGTSLVYSFADADAPERHTTQYFEVFGHRSIYHQGWIASAFHRAGMPWTVGLPPVDAPFEDDIWELYDTTRDFSQAHDLAATEPDKLAELQQLFTAEAARVEILPLRDARTNRTLMPNLAGDRTEFTYHRGAIGIPETNGPSLRGRSWTMRAYIDVPEQGSRGVLATMGGNTGGWALFVTLDGRPELVYRAFEAGTVHLAGEHPLTAGGRVLEVNLAYDGGGIGKGATITLSLDGVELGSGRTERTPPGFFSIDETFDIGETTGSPVGNYPHVYPFEGGLDRVEFSLH</sequence>
<dbReference type="PANTHER" id="PTHR42693">
    <property type="entry name" value="ARYLSULFATASE FAMILY MEMBER"/>
    <property type="match status" value="1"/>
</dbReference>
<dbReference type="Pfam" id="PF00884">
    <property type="entry name" value="Sulfatase"/>
    <property type="match status" value="1"/>
</dbReference>
<dbReference type="CDD" id="cd16025">
    <property type="entry name" value="PAS_like"/>
    <property type="match status" value="1"/>
</dbReference>
<dbReference type="RefSeq" id="WP_068040340.1">
    <property type="nucleotide sequence ID" value="NZ_JAAXOO010000002.1"/>
</dbReference>
<gene>
    <name evidence="6" type="ORF">HGA13_08820</name>
</gene>
<keyword evidence="2" id="KW-0479">Metal-binding</keyword>
<dbReference type="EMBL" id="JAAXOO010000002">
    <property type="protein sequence ID" value="NKY33168.1"/>
    <property type="molecule type" value="Genomic_DNA"/>
</dbReference>
<dbReference type="GO" id="GO:0016787">
    <property type="term" value="F:hydrolase activity"/>
    <property type="evidence" value="ECO:0007669"/>
    <property type="project" value="UniProtKB-KW"/>
</dbReference>
<feature type="domain" description="Sulfatase N-terminal" evidence="5">
    <location>
        <begin position="17"/>
        <end position="429"/>
    </location>
</feature>
<dbReference type="InterPro" id="IPR000917">
    <property type="entry name" value="Sulfatase_N"/>
</dbReference>
<evidence type="ECO:0000256" key="3">
    <source>
        <dbReference type="ARBA" id="ARBA00022801"/>
    </source>
</evidence>
<evidence type="ECO:0000259" key="5">
    <source>
        <dbReference type="Pfam" id="PF00884"/>
    </source>
</evidence>
<evidence type="ECO:0000256" key="1">
    <source>
        <dbReference type="ARBA" id="ARBA00008779"/>
    </source>
</evidence>
<dbReference type="PROSITE" id="PS00523">
    <property type="entry name" value="SULFATASE_1"/>
    <property type="match status" value="1"/>
</dbReference>
<name>A0A846XAW8_9NOCA</name>
<evidence type="ECO:0000313" key="7">
    <source>
        <dbReference type="Proteomes" id="UP000565715"/>
    </source>
</evidence>
<dbReference type="Gene3D" id="3.30.1120.10">
    <property type="match status" value="1"/>
</dbReference>
<reference evidence="6 7" key="1">
    <citation type="submission" date="2020-04" db="EMBL/GenBank/DDBJ databases">
        <title>MicrobeNet Type strains.</title>
        <authorList>
            <person name="Nicholson A.C."/>
        </authorList>
    </citation>
    <scope>NUCLEOTIDE SEQUENCE [LARGE SCALE GENOMIC DNA]</scope>
    <source>
        <strain evidence="6 7">DSM 45078</strain>
    </source>
</reference>